<comment type="caution">
    <text evidence="2">The sequence shown here is derived from an EMBL/GenBank/DDBJ whole genome shotgun (WGS) entry which is preliminary data.</text>
</comment>
<dbReference type="Gene3D" id="1.10.3670.10">
    <property type="entry name" value="Putative xylanase like domain"/>
    <property type="match status" value="1"/>
</dbReference>
<dbReference type="EMBL" id="CAJNOB010000017">
    <property type="protein sequence ID" value="CAF0697981.1"/>
    <property type="molecule type" value="Genomic_DNA"/>
</dbReference>
<evidence type="ECO:0000313" key="2">
    <source>
        <dbReference type="EMBL" id="CAF0697981.1"/>
    </source>
</evidence>
<protein>
    <recommendedName>
        <fullName evidence="4">DUF1460 domain-containing protein</fullName>
    </recommendedName>
</protein>
<reference evidence="2" key="1">
    <citation type="submission" date="2021-02" db="EMBL/GenBank/DDBJ databases">
        <authorList>
            <person name="Cremers G."/>
            <person name="Picone N."/>
        </authorList>
    </citation>
    <scope>NUCLEOTIDE SEQUENCE</scope>
    <source>
        <strain evidence="2">PQ17</strain>
    </source>
</reference>
<feature type="chain" id="PRO_5035260515" description="DUF1460 domain-containing protein" evidence="1">
    <location>
        <begin position="30"/>
        <end position="321"/>
    </location>
</feature>
<dbReference type="InterPro" id="IPR010846">
    <property type="entry name" value="AmiA-like"/>
</dbReference>
<dbReference type="Gene3D" id="2.30.260.10">
    <property type="entry name" value="putative xylanase like domain"/>
    <property type="match status" value="1"/>
</dbReference>
<keyword evidence="1" id="KW-0732">Signal</keyword>
<feature type="signal peptide" evidence="1">
    <location>
        <begin position="1"/>
        <end position="29"/>
    </location>
</feature>
<keyword evidence="3" id="KW-1185">Reference proteome</keyword>
<dbReference type="InterPro" id="IPR038765">
    <property type="entry name" value="Papain-like_cys_pep_sf"/>
</dbReference>
<dbReference type="SUPFAM" id="SSF54001">
    <property type="entry name" value="Cysteine proteinases"/>
    <property type="match status" value="1"/>
</dbReference>
<name>A0A8J2FSC9_9BACT</name>
<dbReference type="PROSITE" id="PS51257">
    <property type="entry name" value="PROKAR_LIPOPROTEIN"/>
    <property type="match status" value="1"/>
</dbReference>
<organism evidence="2 3">
    <name type="scientific">Candidatus Methylacidithermus pantelleriae</name>
    <dbReference type="NCBI Taxonomy" id="2744239"/>
    <lineage>
        <taxon>Bacteria</taxon>
        <taxon>Pseudomonadati</taxon>
        <taxon>Verrucomicrobiota</taxon>
        <taxon>Methylacidiphilae</taxon>
        <taxon>Methylacidiphilales</taxon>
        <taxon>Methylacidiphilaceae</taxon>
        <taxon>Candidatus Methylacidithermus</taxon>
    </lineage>
</organism>
<proteinExistence type="predicted"/>
<accession>A0A8J2FSC9</accession>
<sequence>MRKVFRMKGRINRISVFMLFLAFSSSWGAGCTCWGAICLPLNRVFRGQDRFYRLVARAQAEGWRYLPLGDRVVRVGLALCGTPYCHYTLEVDDRIESPSANFEGMDCWTFFEISLAFARMLKLKDHDYRPEDLLHLIELERYRGGHCTGNYLSRIHFLEELFADNQARGLLVNLTPSLGGVPIHRHVREMTAGWRQYRYLRANPSLLPAMAQIEERVSRLPVTYIPKERVREVERELQNGDIIAIVSRDEGGYTSHVGLAYRDASGVLRFMHASSIYGKVVVDRRISGYLNEHPGTAGITVARPKEVPPALFTLSQPGERL</sequence>
<dbReference type="Pfam" id="PF07313">
    <property type="entry name" value="AmiA-like"/>
    <property type="match status" value="1"/>
</dbReference>
<dbReference type="Proteomes" id="UP000663859">
    <property type="component" value="Unassembled WGS sequence"/>
</dbReference>
<gene>
    <name evidence="2" type="ORF">MPNT_240003</name>
</gene>
<evidence type="ECO:0008006" key="4">
    <source>
        <dbReference type="Google" id="ProtNLM"/>
    </source>
</evidence>
<evidence type="ECO:0000256" key="1">
    <source>
        <dbReference type="SAM" id="SignalP"/>
    </source>
</evidence>
<evidence type="ECO:0000313" key="3">
    <source>
        <dbReference type="Proteomes" id="UP000663859"/>
    </source>
</evidence>
<dbReference type="AlphaFoldDB" id="A0A8J2FSC9"/>